<protein>
    <submittedName>
        <fullName evidence="1">Uncharacterized protein</fullName>
    </submittedName>
</protein>
<proteinExistence type="predicted"/>
<dbReference type="EMBL" id="CAUYUJ010015271">
    <property type="protein sequence ID" value="CAK0851764.1"/>
    <property type="molecule type" value="Genomic_DNA"/>
</dbReference>
<gene>
    <name evidence="1" type="ORF">PCOR1329_LOCUS43839</name>
</gene>
<evidence type="ECO:0000313" key="2">
    <source>
        <dbReference type="Proteomes" id="UP001189429"/>
    </source>
</evidence>
<comment type="caution">
    <text evidence="1">The sequence shown here is derived from an EMBL/GenBank/DDBJ whole genome shotgun (WGS) entry which is preliminary data.</text>
</comment>
<evidence type="ECO:0000313" key="1">
    <source>
        <dbReference type="EMBL" id="CAK0851764.1"/>
    </source>
</evidence>
<reference evidence="1" key="1">
    <citation type="submission" date="2023-10" db="EMBL/GenBank/DDBJ databases">
        <authorList>
            <person name="Chen Y."/>
            <person name="Shah S."/>
            <person name="Dougan E. K."/>
            <person name="Thang M."/>
            <person name="Chan C."/>
        </authorList>
    </citation>
    <scope>NUCLEOTIDE SEQUENCE [LARGE SCALE GENOMIC DNA]</scope>
</reference>
<organism evidence="1 2">
    <name type="scientific">Prorocentrum cordatum</name>
    <dbReference type="NCBI Taxonomy" id="2364126"/>
    <lineage>
        <taxon>Eukaryota</taxon>
        <taxon>Sar</taxon>
        <taxon>Alveolata</taxon>
        <taxon>Dinophyceae</taxon>
        <taxon>Prorocentrales</taxon>
        <taxon>Prorocentraceae</taxon>
        <taxon>Prorocentrum</taxon>
    </lineage>
</organism>
<sequence>MCEALEVQSQGAGGDAGSALQPTAVVWQPLAARPFQQLQPHAPGVWSVRDEVAESRTLAFGQGLETGWRLEASAREGSDGVQSSAEGVVFADPPASPPGSGSDRRFSHRVQDDDCDLVDVEVVGVARDAEGVCFGEAGGSPVEASSELRAREEFEQEVDRSFSRRVRDDLTDVEVVEGVGLFLGAPPAPLCMTLESRVGPLAL</sequence>
<dbReference type="Proteomes" id="UP001189429">
    <property type="component" value="Unassembled WGS sequence"/>
</dbReference>
<keyword evidence="2" id="KW-1185">Reference proteome</keyword>
<name>A0ABN9TZF5_9DINO</name>
<accession>A0ABN9TZF5</accession>